<dbReference type="Gene3D" id="1.20.1250.20">
    <property type="entry name" value="MFS general substrate transporter like domains"/>
    <property type="match status" value="2"/>
</dbReference>
<evidence type="ECO:0000256" key="4">
    <source>
        <dbReference type="ARBA" id="ARBA00022989"/>
    </source>
</evidence>
<evidence type="ECO:0000256" key="2">
    <source>
        <dbReference type="ARBA" id="ARBA00005982"/>
    </source>
</evidence>
<dbReference type="SUPFAM" id="SSF52821">
    <property type="entry name" value="Rhodanese/Cell cycle control phosphatase"/>
    <property type="match status" value="1"/>
</dbReference>
<dbReference type="Pfam" id="PF00581">
    <property type="entry name" value="Rhodanese"/>
    <property type="match status" value="1"/>
</dbReference>
<dbReference type="InterPro" id="IPR001926">
    <property type="entry name" value="TrpB-like_PALP"/>
</dbReference>
<name>A0A9P8K3Z0_AURME</name>
<reference evidence="9" key="1">
    <citation type="journal article" date="2021" name="J Fungi (Basel)">
        <title>Virulence traits and population genomics of the black yeast Aureobasidium melanogenum.</title>
        <authorList>
            <person name="Cernosa A."/>
            <person name="Sun X."/>
            <person name="Gostincar C."/>
            <person name="Fang C."/>
            <person name="Gunde-Cimerman N."/>
            <person name="Song Z."/>
        </authorList>
    </citation>
    <scope>NUCLEOTIDE SEQUENCE</scope>
    <source>
        <strain evidence="9">EXF-8016</strain>
    </source>
</reference>
<comment type="caution">
    <text evidence="9">The sequence shown here is derived from an EMBL/GenBank/DDBJ whole genome shotgun (WGS) entry which is preliminary data.</text>
</comment>
<dbReference type="Pfam" id="PF00291">
    <property type="entry name" value="PALP"/>
    <property type="match status" value="1"/>
</dbReference>
<dbReference type="GO" id="GO:0022857">
    <property type="term" value="F:transmembrane transporter activity"/>
    <property type="evidence" value="ECO:0007669"/>
    <property type="project" value="InterPro"/>
</dbReference>
<comment type="subcellular location">
    <subcellularLocation>
        <location evidence="1">Membrane</location>
        <topology evidence="1">Multi-pass membrane protein</topology>
    </subcellularLocation>
</comment>
<dbReference type="InterPro" id="IPR036873">
    <property type="entry name" value="Rhodanese-like_dom_sf"/>
</dbReference>
<dbReference type="Pfam" id="PF00854">
    <property type="entry name" value="PTR2"/>
    <property type="match status" value="2"/>
</dbReference>
<dbReference type="InterPro" id="IPR000109">
    <property type="entry name" value="POT_fam"/>
</dbReference>
<dbReference type="InterPro" id="IPR036259">
    <property type="entry name" value="MFS_trans_sf"/>
</dbReference>
<evidence type="ECO:0000256" key="1">
    <source>
        <dbReference type="ARBA" id="ARBA00004141"/>
    </source>
</evidence>
<dbReference type="CDD" id="cd00158">
    <property type="entry name" value="RHOD"/>
    <property type="match status" value="1"/>
</dbReference>
<evidence type="ECO:0000259" key="8">
    <source>
        <dbReference type="PROSITE" id="PS50206"/>
    </source>
</evidence>
<dbReference type="PROSITE" id="PS50206">
    <property type="entry name" value="RHODANESE_3"/>
    <property type="match status" value="1"/>
</dbReference>
<feature type="non-terminal residue" evidence="9">
    <location>
        <position position="778"/>
    </location>
</feature>
<evidence type="ECO:0000256" key="7">
    <source>
        <dbReference type="SAM" id="Phobius"/>
    </source>
</evidence>
<accession>A0A9P8K3Z0</accession>
<dbReference type="PANTHER" id="PTHR11654">
    <property type="entry name" value="OLIGOPEPTIDE TRANSPORTER-RELATED"/>
    <property type="match status" value="1"/>
</dbReference>
<dbReference type="Gene3D" id="3.40.250.10">
    <property type="entry name" value="Rhodanese-like domain"/>
    <property type="match status" value="1"/>
</dbReference>
<feature type="region of interest" description="Disordered" evidence="6">
    <location>
        <begin position="1"/>
        <end position="28"/>
    </location>
</feature>
<evidence type="ECO:0000313" key="10">
    <source>
        <dbReference type="Proteomes" id="UP000767238"/>
    </source>
</evidence>
<dbReference type="EMBL" id="JAHFYH010000147">
    <property type="protein sequence ID" value="KAH0211065.1"/>
    <property type="molecule type" value="Genomic_DNA"/>
</dbReference>
<dbReference type="GO" id="GO:0016020">
    <property type="term" value="C:membrane"/>
    <property type="evidence" value="ECO:0007669"/>
    <property type="project" value="UniProtKB-SubCell"/>
</dbReference>
<comment type="similarity">
    <text evidence="2">Belongs to the major facilitator superfamily. Proton-dependent oligopeptide transporter (POT/PTR) (TC 2.A.17) family.</text>
</comment>
<dbReference type="Proteomes" id="UP000767238">
    <property type="component" value="Unassembled WGS sequence"/>
</dbReference>
<feature type="region of interest" description="Disordered" evidence="6">
    <location>
        <begin position="649"/>
        <end position="668"/>
    </location>
</feature>
<dbReference type="InterPro" id="IPR036052">
    <property type="entry name" value="TrpB-like_PALP_sf"/>
</dbReference>
<keyword evidence="4 7" id="KW-1133">Transmembrane helix</keyword>
<proteinExistence type="inferred from homology"/>
<dbReference type="SUPFAM" id="SSF53686">
    <property type="entry name" value="Tryptophan synthase beta subunit-like PLP-dependent enzymes"/>
    <property type="match status" value="1"/>
</dbReference>
<feature type="transmembrane region" description="Helical" evidence="7">
    <location>
        <begin position="142"/>
        <end position="165"/>
    </location>
</feature>
<feature type="transmembrane region" description="Helical" evidence="7">
    <location>
        <begin position="171"/>
        <end position="196"/>
    </location>
</feature>
<organism evidence="9 10">
    <name type="scientific">Aureobasidium melanogenum</name>
    <name type="common">Aureobasidium pullulans var. melanogenum</name>
    <dbReference type="NCBI Taxonomy" id="46634"/>
    <lineage>
        <taxon>Eukaryota</taxon>
        <taxon>Fungi</taxon>
        <taxon>Dikarya</taxon>
        <taxon>Ascomycota</taxon>
        <taxon>Pezizomycotina</taxon>
        <taxon>Dothideomycetes</taxon>
        <taxon>Dothideomycetidae</taxon>
        <taxon>Dothideales</taxon>
        <taxon>Saccotheciaceae</taxon>
        <taxon>Aureobasidium</taxon>
    </lineage>
</organism>
<feature type="domain" description="Rhodanese" evidence="8">
    <location>
        <begin position="667"/>
        <end position="770"/>
    </location>
</feature>
<evidence type="ECO:0000313" key="9">
    <source>
        <dbReference type="EMBL" id="KAH0211065.1"/>
    </source>
</evidence>
<gene>
    <name evidence="9" type="ORF">KCV03_g9839</name>
</gene>
<dbReference type="OrthoDB" id="10259545at2759"/>
<dbReference type="AlphaFoldDB" id="A0A9P8K3Z0"/>
<sequence length="778" mass="85019">MRTTPSVDEPHAVVEHDLLDKVDDSNPRKLAHDEKNALVTPDGEEATDEEIQSLRHVADRIPFASWLVAGLSLTERFTYYGINSPFQNYVQNPPGDPVRPGGLGLGQARATNLNDGFQFIIYLSPVAWAIFADTKAGRYKTICIAVGVYLTGVIIIFATSTPAALHHNASLGGFLAGMITTGLGLGGLKACLPPFMVDQYTESKSIVKTLKSHERVVTDRALTTQSIYGVWYWYVWPNYKLSSIWDTNQVSIAFPVAWLCHSQINTNLVSQAAQMQTHGIPNDVFQNLSALTVILAMPLVQNLLYPLLRRLHIPHPPIYRITAGFFLQAGAMAYAAGVQKMIYNTGPCYDMPNKCLTPHSSPGPNHISVAIQIPAYVLDGLAGIFFYPTGQEYAYSKAPSSMKSLVQSILMVTVGLGAALAFALSPAYKDPTNTIMFATNWGAHIRWTGPQLMKQLPELNIFAMAMGTAGCITGTSTYLKSQKPSIKTLGVCNPVGDPIPGPRTLPLVEMCEFPWKTAVDAVENIGSVEAYRLSMLLSREGLICGPSSGMTLEGLFRFLSQAREAGTLHKYAEPGTGEVSCVFVCCDLPYQYIDGYYERLGEEDFPPIINKELIHLDTDEYSSAWELNSDDLPQFLHGDSAEAKGFVSWTTTPSQANRRDSKSTESQDSSLEIFDLRSAEDFQHGHVPGSISTPLAGLVETSGNPFESVTALEQQWKALKEKCATGEFSHLCAESSSDRFLLICYDGETSRLATAVMRARGINAYSVQGGAKRLGCLD</sequence>
<keyword evidence="3 7" id="KW-0812">Transmembrane</keyword>
<feature type="transmembrane region" description="Helical" evidence="7">
    <location>
        <begin position="284"/>
        <end position="305"/>
    </location>
</feature>
<dbReference type="SUPFAM" id="SSF103473">
    <property type="entry name" value="MFS general substrate transporter"/>
    <property type="match status" value="1"/>
</dbReference>
<feature type="compositionally biased region" description="Basic and acidic residues" evidence="6">
    <location>
        <begin position="8"/>
        <end position="28"/>
    </location>
</feature>
<evidence type="ECO:0000256" key="6">
    <source>
        <dbReference type="SAM" id="MobiDB-lite"/>
    </source>
</evidence>
<dbReference type="InterPro" id="IPR001763">
    <property type="entry name" value="Rhodanese-like_dom"/>
</dbReference>
<feature type="transmembrane region" description="Helical" evidence="7">
    <location>
        <begin position="317"/>
        <end position="337"/>
    </location>
</feature>
<reference evidence="9" key="2">
    <citation type="submission" date="2021-08" db="EMBL/GenBank/DDBJ databases">
        <authorList>
            <person name="Gostincar C."/>
            <person name="Sun X."/>
            <person name="Song Z."/>
            <person name="Gunde-Cimerman N."/>
        </authorList>
    </citation>
    <scope>NUCLEOTIDE SEQUENCE</scope>
    <source>
        <strain evidence="9">EXF-8016</strain>
    </source>
</reference>
<evidence type="ECO:0000256" key="5">
    <source>
        <dbReference type="ARBA" id="ARBA00023136"/>
    </source>
</evidence>
<keyword evidence="5 7" id="KW-0472">Membrane</keyword>
<feature type="transmembrane region" description="Helical" evidence="7">
    <location>
        <begin position="408"/>
        <end position="428"/>
    </location>
</feature>
<evidence type="ECO:0000256" key="3">
    <source>
        <dbReference type="ARBA" id="ARBA00022692"/>
    </source>
</evidence>
<protein>
    <recommendedName>
        <fullName evidence="8">Rhodanese domain-containing protein</fullName>
    </recommendedName>
</protein>